<dbReference type="EMBL" id="BSTX01000001">
    <property type="protein sequence ID" value="GLZ77068.1"/>
    <property type="molecule type" value="Genomic_DNA"/>
</dbReference>
<dbReference type="InterPro" id="IPR046065">
    <property type="entry name" value="DUF6023"/>
</dbReference>
<protein>
    <recommendedName>
        <fullName evidence="4">Lipoprotein</fullName>
    </recommendedName>
</protein>
<dbReference type="AlphaFoldDB" id="A0A9W6SJD3"/>
<dbReference type="PROSITE" id="PS51257">
    <property type="entry name" value="PROKAR_LIPOPROTEIN"/>
    <property type="match status" value="1"/>
</dbReference>
<feature type="region of interest" description="Disordered" evidence="1">
    <location>
        <begin position="36"/>
        <end position="56"/>
    </location>
</feature>
<reference evidence="2" key="1">
    <citation type="submission" date="2023-03" db="EMBL/GenBank/DDBJ databases">
        <title>Actinorhabdospora filicis NBRC 111898.</title>
        <authorList>
            <person name="Ichikawa N."/>
            <person name="Sato H."/>
            <person name="Tonouchi N."/>
        </authorList>
    </citation>
    <scope>NUCLEOTIDE SEQUENCE</scope>
    <source>
        <strain evidence="2">NBRC 111898</strain>
    </source>
</reference>
<name>A0A9W6SJD3_9ACTN</name>
<accession>A0A9W6SJD3</accession>
<evidence type="ECO:0008006" key="4">
    <source>
        <dbReference type="Google" id="ProtNLM"/>
    </source>
</evidence>
<proteinExistence type="predicted"/>
<dbReference type="Proteomes" id="UP001165079">
    <property type="component" value="Unassembled WGS sequence"/>
</dbReference>
<evidence type="ECO:0000313" key="2">
    <source>
        <dbReference type="EMBL" id="GLZ77068.1"/>
    </source>
</evidence>
<gene>
    <name evidence="2" type="ORF">Afil01_18750</name>
</gene>
<evidence type="ECO:0000256" key="1">
    <source>
        <dbReference type="SAM" id="MobiDB-lite"/>
    </source>
</evidence>
<feature type="region of interest" description="Disordered" evidence="1">
    <location>
        <begin position="155"/>
        <end position="174"/>
    </location>
</feature>
<keyword evidence="3" id="KW-1185">Reference proteome</keyword>
<organism evidence="2 3">
    <name type="scientific">Actinorhabdospora filicis</name>
    <dbReference type="NCBI Taxonomy" id="1785913"/>
    <lineage>
        <taxon>Bacteria</taxon>
        <taxon>Bacillati</taxon>
        <taxon>Actinomycetota</taxon>
        <taxon>Actinomycetes</taxon>
        <taxon>Micromonosporales</taxon>
        <taxon>Micromonosporaceae</taxon>
        <taxon>Actinorhabdospora</taxon>
    </lineage>
</organism>
<sequence>MRITPTAEPKKMAKTILTAATATAAATLLLTACGTGDPKNPAAPAPPQEPSTKATDLTEEQWNAYRDTAERKLPATDEQALWKGTVGGGTDYASETTFPKGGYVLDLVCVGEGEAYIELTLASAAVTTSVPCSTAGIVTSKDLTVEKAGGLKVSGGKTTEGRGKNVLVGRLTEK</sequence>
<dbReference type="Pfam" id="PF19487">
    <property type="entry name" value="DUF6023"/>
    <property type="match status" value="1"/>
</dbReference>
<evidence type="ECO:0000313" key="3">
    <source>
        <dbReference type="Proteomes" id="UP001165079"/>
    </source>
</evidence>
<comment type="caution">
    <text evidence="2">The sequence shown here is derived from an EMBL/GenBank/DDBJ whole genome shotgun (WGS) entry which is preliminary data.</text>
</comment>